<dbReference type="OrthoDB" id="442860at2759"/>
<dbReference type="GO" id="GO:0016491">
    <property type="term" value="F:oxidoreductase activity"/>
    <property type="evidence" value="ECO:0007669"/>
    <property type="project" value="TreeGrafter"/>
</dbReference>
<evidence type="ECO:0000313" key="1">
    <source>
        <dbReference type="EMBL" id="CEM37941.1"/>
    </source>
</evidence>
<sequence length="220" mass="25073">MGGEPFGVTLVKDFVSEAEERQMIEEMDRWPWTASQSGRLKQDFGPNVNFKKQKLKWDRFTGLPSFSQSIVHRLHTHPHTAALLHSFAPVELCNLDYRIERGAAIDPHFDDAWLWGERLVTVSLVGNSYLTFTTSDYGVAVPMPRRSLIVVDGPARQVWRHEIRREHIIGRRVGVTMRELTPLFTPVEGASDDELTTEQRAGRELLRIANNFDGKPLNAP</sequence>
<gene>
    <name evidence="1" type="ORF">Vbra_19436</name>
</gene>
<dbReference type="OMA" id="MNTLRPC"/>
<protein>
    <recommendedName>
        <fullName evidence="3">Fe2OG dioxygenase domain-containing protein</fullName>
    </recommendedName>
</protein>
<dbReference type="SUPFAM" id="SSF51197">
    <property type="entry name" value="Clavaminate synthase-like"/>
    <property type="match status" value="1"/>
</dbReference>
<dbReference type="Gene3D" id="2.60.120.590">
    <property type="entry name" value="Alpha-ketoglutarate-dependent dioxygenase AlkB-like"/>
    <property type="match status" value="1"/>
</dbReference>
<name>A0A0G4H2N8_VITBC</name>
<dbReference type="EMBL" id="CDMY01000964">
    <property type="protein sequence ID" value="CEM37941.1"/>
    <property type="molecule type" value="Genomic_DNA"/>
</dbReference>
<keyword evidence="2" id="KW-1185">Reference proteome</keyword>
<dbReference type="PANTHER" id="PTHR12463">
    <property type="entry name" value="OXYGENASE-RELATED"/>
    <property type="match status" value="1"/>
</dbReference>
<dbReference type="InParanoid" id="A0A0G4H2N8"/>
<dbReference type="GO" id="GO:0032451">
    <property type="term" value="F:demethylase activity"/>
    <property type="evidence" value="ECO:0007669"/>
    <property type="project" value="TreeGrafter"/>
</dbReference>
<evidence type="ECO:0000313" key="2">
    <source>
        <dbReference type="Proteomes" id="UP000041254"/>
    </source>
</evidence>
<dbReference type="Proteomes" id="UP000041254">
    <property type="component" value="Unassembled WGS sequence"/>
</dbReference>
<evidence type="ECO:0008006" key="3">
    <source>
        <dbReference type="Google" id="ProtNLM"/>
    </source>
</evidence>
<dbReference type="STRING" id="1169540.A0A0G4H2N8"/>
<reference evidence="1 2" key="1">
    <citation type="submission" date="2014-11" db="EMBL/GenBank/DDBJ databases">
        <authorList>
            <person name="Zhu J."/>
            <person name="Qi W."/>
            <person name="Song R."/>
        </authorList>
    </citation>
    <scope>NUCLEOTIDE SEQUENCE [LARGE SCALE GENOMIC DNA]</scope>
</reference>
<dbReference type="GO" id="GO:0070988">
    <property type="term" value="P:demethylation"/>
    <property type="evidence" value="ECO:0007669"/>
    <property type="project" value="InterPro"/>
</dbReference>
<proteinExistence type="predicted"/>
<dbReference type="InterPro" id="IPR037151">
    <property type="entry name" value="AlkB-like_sf"/>
</dbReference>
<dbReference type="InterPro" id="IPR032857">
    <property type="entry name" value="ALKBH4"/>
</dbReference>
<dbReference type="PANTHER" id="PTHR12463:SF0">
    <property type="entry name" value="ALPHA-KETOGLUTARATE-DEPENDENT DIOXYGENASE ALKB HOMOLOG 4"/>
    <property type="match status" value="1"/>
</dbReference>
<organism evidence="1 2">
    <name type="scientific">Vitrella brassicaformis (strain CCMP3155)</name>
    <dbReference type="NCBI Taxonomy" id="1169540"/>
    <lineage>
        <taxon>Eukaryota</taxon>
        <taxon>Sar</taxon>
        <taxon>Alveolata</taxon>
        <taxon>Colpodellida</taxon>
        <taxon>Vitrellaceae</taxon>
        <taxon>Vitrella</taxon>
    </lineage>
</organism>
<dbReference type="AlphaFoldDB" id="A0A0G4H2N8"/>
<dbReference type="VEuPathDB" id="CryptoDB:Vbra_19436"/>
<accession>A0A0G4H2N8</accession>